<sequence length="18" mass="2016">MKRERCEEKTGPLLPATG</sequence>
<reference evidence="1" key="1">
    <citation type="submission" date="2014-11" db="EMBL/GenBank/DDBJ databases">
        <authorList>
            <person name="Amaro Gonzalez C."/>
        </authorList>
    </citation>
    <scope>NUCLEOTIDE SEQUENCE</scope>
</reference>
<organism evidence="1">
    <name type="scientific">Anguilla anguilla</name>
    <name type="common">European freshwater eel</name>
    <name type="synonym">Muraena anguilla</name>
    <dbReference type="NCBI Taxonomy" id="7936"/>
    <lineage>
        <taxon>Eukaryota</taxon>
        <taxon>Metazoa</taxon>
        <taxon>Chordata</taxon>
        <taxon>Craniata</taxon>
        <taxon>Vertebrata</taxon>
        <taxon>Euteleostomi</taxon>
        <taxon>Actinopterygii</taxon>
        <taxon>Neopterygii</taxon>
        <taxon>Teleostei</taxon>
        <taxon>Anguilliformes</taxon>
        <taxon>Anguillidae</taxon>
        <taxon>Anguilla</taxon>
    </lineage>
</organism>
<reference evidence="1" key="2">
    <citation type="journal article" date="2015" name="Fish Shellfish Immunol.">
        <title>Early steps in the European eel (Anguilla anguilla)-Vibrio vulnificus interaction in the gills: Role of the RtxA13 toxin.</title>
        <authorList>
            <person name="Callol A."/>
            <person name="Pajuelo D."/>
            <person name="Ebbesson L."/>
            <person name="Teles M."/>
            <person name="MacKenzie S."/>
            <person name="Amaro C."/>
        </authorList>
    </citation>
    <scope>NUCLEOTIDE SEQUENCE</scope>
</reference>
<accession>A0A0E9TLS9</accession>
<name>A0A0E9TLS9_ANGAN</name>
<proteinExistence type="predicted"/>
<protein>
    <submittedName>
        <fullName evidence="1">Uncharacterized protein</fullName>
    </submittedName>
</protein>
<dbReference type="AlphaFoldDB" id="A0A0E9TLS9"/>
<dbReference type="EMBL" id="GBXM01054787">
    <property type="protein sequence ID" value="JAH53790.1"/>
    <property type="molecule type" value="Transcribed_RNA"/>
</dbReference>
<evidence type="ECO:0000313" key="1">
    <source>
        <dbReference type="EMBL" id="JAH53790.1"/>
    </source>
</evidence>